<dbReference type="InterPro" id="IPR028427">
    <property type="entry name" value="Met_Sox_Rdtase_MsrB"/>
</dbReference>
<dbReference type="InterPro" id="IPR002579">
    <property type="entry name" value="Met_Sox_Rdtase_MsrB_dom"/>
</dbReference>
<dbReference type="AlphaFoldDB" id="A0A5C6ZGL8"/>
<dbReference type="PANTHER" id="PTHR10173:SF57">
    <property type="entry name" value="PEPTIDE-METHIONINE (R)-S-OXIDE REDUCTASE"/>
    <property type="match status" value="1"/>
</dbReference>
<evidence type="ECO:0000256" key="4">
    <source>
        <dbReference type="SAM" id="SignalP"/>
    </source>
</evidence>
<evidence type="ECO:0000256" key="1">
    <source>
        <dbReference type="ARBA" id="ARBA00012499"/>
    </source>
</evidence>
<evidence type="ECO:0000313" key="7">
    <source>
        <dbReference type="Proteomes" id="UP000321578"/>
    </source>
</evidence>
<dbReference type="NCBIfam" id="TIGR00357">
    <property type="entry name" value="peptide-methionine (R)-S-oxide reductase MsrB"/>
    <property type="match status" value="1"/>
</dbReference>
<evidence type="ECO:0000313" key="6">
    <source>
        <dbReference type="EMBL" id="TXD88862.1"/>
    </source>
</evidence>
<dbReference type="PROSITE" id="PS51790">
    <property type="entry name" value="MSRB"/>
    <property type="match status" value="1"/>
</dbReference>
<keyword evidence="2 6" id="KW-0560">Oxidoreductase</keyword>
<evidence type="ECO:0000256" key="2">
    <source>
        <dbReference type="ARBA" id="ARBA00023002"/>
    </source>
</evidence>
<accession>A0A5C6ZGL8</accession>
<evidence type="ECO:0000256" key="3">
    <source>
        <dbReference type="ARBA" id="ARBA00048488"/>
    </source>
</evidence>
<dbReference type="GO" id="GO:0030091">
    <property type="term" value="P:protein repair"/>
    <property type="evidence" value="ECO:0007669"/>
    <property type="project" value="InterPro"/>
</dbReference>
<dbReference type="Pfam" id="PF01641">
    <property type="entry name" value="SelR"/>
    <property type="match status" value="1"/>
</dbReference>
<dbReference type="GO" id="GO:0005737">
    <property type="term" value="C:cytoplasm"/>
    <property type="evidence" value="ECO:0007669"/>
    <property type="project" value="TreeGrafter"/>
</dbReference>
<reference evidence="6 7" key="1">
    <citation type="submission" date="2019-08" db="EMBL/GenBank/DDBJ databases">
        <title>Genomes of Subsaximicrobium wynnwilliamsii strains.</title>
        <authorList>
            <person name="Bowman J.P."/>
        </authorList>
    </citation>
    <scope>NUCLEOTIDE SEQUENCE [LARGE SCALE GENOMIC DNA]</scope>
    <source>
        <strain evidence="6 7">2-80-2</strain>
    </source>
</reference>
<keyword evidence="4" id="KW-0732">Signal</keyword>
<feature type="chain" id="PRO_5022956246" description="peptide-methionine (R)-S-oxide reductase" evidence="4">
    <location>
        <begin position="21"/>
        <end position="160"/>
    </location>
</feature>
<name>A0A5C6ZGL8_9FLAO</name>
<dbReference type="EC" id="1.8.4.12" evidence="1"/>
<dbReference type="SUPFAM" id="SSF51316">
    <property type="entry name" value="Mss4-like"/>
    <property type="match status" value="1"/>
</dbReference>
<dbReference type="Proteomes" id="UP000321578">
    <property type="component" value="Unassembled WGS sequence"/>
</dbReference>
<dbReference type="GO" id="GO:0033743">
    <property type="term" value="F:peptide-methionine (R)-S-oxide reductase activity"/>
    <property type="evidence" value="ECO:0007669"/>
    <property type="project" value="UniProtKB-EC"/>
</dbReference>
<feature type="domain" description="MsrB" evidence="5">
    <location>
        <begin position="37"/>
        <end position="159"/>
    </location>
</feature>
<dbReference type="PROSITE" id="PS51257">
    <property type="entry name" value="PROKAR_LIPOPROTEIN"/>
    <property type="match status" value="1"/>
</dbReference>
<protein>
    <recommendedName>
        <fullName evidence="1">peptide-methionine (R)-S-oxide reductase</fullName>
        <ecNumber evidence="1">1.8.4.12</ecNumber>
    </recommendedName>
</protein>
<dbReference type="EMBL" id="VORO01000011">
    <property type="protein sequence ID" value="TXD88862.1"/>
    <property type="molecule type" value="Genomic_DNA"/>
</dbReference>
<feature type="signal peptide" evidence="4">
    <location>
        <begin position="1"/>
        <end position="20"/>
    </location>
</feature>
<keyword evidence="7" id="KW-1185">Reference proteome</keyword>
<dbReference type="OrthoDB" id="4174719at2"/>
<organism evidence="6 7">
    <name type="scientific">Subsaximicrobium wynnwilliamsii</name>
    <dbReference type="NCBI Taxonomy" id="291179"/>
    <lineage>
        <taxon>Bacteria</taxon>
        <taxon>Pseudomonadati</taxon>
        <taxon>Bacteroidota</taxon>
        <taxon>Flavobacteriia</taxon>
        <taxon>Flavobacteriales</taxon>
        <taxon>Flavobacteriaceae</taxon>
        <taxon>Subsaximicrobium</taxon>
    </lineage>
</organism>
<proteinExistence type="predicted"/>
<gene>
    <name evidence="6" type="primary">msrB</name>
    <name evidence="6" type="ORF">ESY86_11430</name>
</gene>
<comment type="caution">
    <text evidence="6">The sequence shown here is derived from an EMBL/GenBank/DDBJ whole genome shotgun (WGS) entry which is preliminary data.</text>
</comment>
<comment type="catalytic activity">
    <reaction evidence="3">
        <text>L-methionyl-[protein] + [thioredoxin]-disulfide + H2O = L-methionyl-(R)-S-oxide-[protein] + [thioredoxin]-dithiol</text>
        <dbReference type="Rhea" id="RHEA:24164"/>
        <dbReference type="Rhea" id="RHEA-COMP:10698"/>
        <dbReference type="Rhea" id="RHEA-COMP:10700"/>
        <dbReference type="Rhea" id="RHEA-COMP:12313"/>
        <dbReference type="Rhea" id="RHEA-COMP:12314"/>
        <dbReference type="ChEBI" id="CHEBI:15377"/>
        <dbReference type="ChEBI" id="CHEBI:16044"/>
        <dbReference type="ChEBI" id="CHEBI:29950"/>
        <dbReference type="ChEBI" id="CHEBI:45764"/>
        <dbReference type="ChEBI" id="CHEBI:50058"/>
        <dbReference type="EC" id="1.8.4.12"/>
    </reaction>
</comment>
<dbReference type="GO" id="GO:0006979">
    <property type="term" value="P:response to oxidative stress"/>
    <property type="evidence" value="ECO:0007669"/>
    <property type="project" value="InterPro"/>
</dbReference>
<dbReference type="InterPro" id="IPR011057">
    <property type="entry name" value="Mss4-like_sf"/>
</dbReference>
<dbReference type="Gene3D" id="2.170.150.20">
    <property type="entry name" value="Peptide methionine sulfoxide reductase"/>
    <property type="match status" value="1"/>
</dbReference>
<sequence length="160" mass="17740">MKRLMAICIFALVLSCNSNAQKTATATKTDFKVSKTEAEWKKELTADQYYVLREAGTERPFSSDLNDNHREGTYVCAACETPLYKSENKFESGTGWPSFDRVIEGNVAFSTDSKLGYSRNEEHCATCGGHLGHVFNDGPKETTGKRHCINGDALKFVPAK</sequence>
<evidence type="ECO:0000259" key="5">
    <source>
        <dbReference type="PROSITE" id="PS51790"/>
    </source>
</evidence>
<dbReference type="PANTHER" id="PTHR10173">
    <property type="entry name" value="METHIONINE SULFOXIDE REDUCTASE"/>
    <property type="match status" value="1"/>
</dbReference>
<dbReference type="RefSeq" id="WP_147086742.1">
    <property type="nucleotide sequence ID" value="NZ_VORM01000010.1"/>
</dbReference>